<dbReference type="RefSeq" id="WP_284486575.1">
    <property type="nucleotide sequence ID" value="NZ_JASNJE010000022.1"/>
</dbReference>
<keyword evidence="4" id="KW-1185">Reference proteome</keyword>
<sequence length="294" mass="33134">MDIVDAHFHVWRQADLPWLTGPVQPRIFGPYEPIRRDYPMSEYLRDIAGTGVTRSVYVQANWPTEKAEDEAAWIESLIAETGWPHGLVAYADMTVPDVRPALDRMMRFPHLKGIRQQFHWHENPTYRFAPHADLCRDPAVQKNVARLADYGLVFDLQVFDDQMAGACELADACPDVTFVLQHSGMLEDVSDAGRARWRRAMTGLAERRNVVSKLSGFGTFQHRLDPGLIGWLTSETVTMFGADRCLWGSNFPIEKLWTDYAALIGAHRAAAGGLSAAERDAIFNTTAARVYRLT</sequence>
<dbReference type="SUPFAM" id="SSF51556">
    <property type="entry name" value="Metallo-dependent hydrolases"/>
    <property type="match status" value="1"/>
</dbReference>
<dbReference type="EMBL" id="JASNJE010000022">
    <property type="protein sequence ID" value="MDK3074644.1"/>
    <property type="molecule type" value="Genomic_DNA"/>
</dbReference>
<organism evidence="3 4">
    <name type="scientific">Sedimentitalea xiamensis</name>
    <dbReference type="NCBI Taxonomy" id="3050037"/>
    <lineage>
        <taxon>Bacteria</taxon>
        <taxon>Pseudomonadati</taxon>
        <taxon>Pseudomonadota</taxon>
        <taxon>Alphaproteobacteria</taxon>
        <taxon>Rhodobacterales</taxon>
        <taxon>Paracoccaceae</taxon>
        <taxon>Sedimentitalea</taxon>
    </lineage>
</organism>
<feature type="domain" description="Amidohydrolase-related" evidence="2">
    <location>
        <begin position="4"/>
        <end position="293"/>
    </location>
</feature>
<evidence type="ECO:0000259" key="2">
    <source>
        <dbReference type="Pfam" id="PF04909"/>
    </source>
</evidence>
<evidence type="ECO:0000313" key="4">
    <source>
        <dbReference type="Proteomes" id="UP001227126"/>
    </source>
</evidence>
<proteinExistence type="inferred from homology"/>
<gene>
    <name evidence="3" type="ORF">QO034_16240</name>
</gene>
<dbReference type="Gene3D" id="3.20.20.140">
    <property type="entry name" value="Metal-dependent hydrolases"/>
    <property type="match status" value="1"/>
</dbReference>
<dbReference type="InterPro" id="IPR052350">
    <property type="entry name" value="Metallo-dep_Lactonases"/>
</dbReference>
<dbReference type="Proteomes" id="UP001227126">
    <property type="component" value="Unassembled WGS sequence"/>
</dbReference>
<protein>
    <submittedName>
        <fullName evidence="3">Amidohydrolase family protein</fullName>
    </submittedName>
</protein>
<comment type="caution">
    <text evidence="3">The sequence shown here is derived from an EMBL/GenBank/DDBJ whole genome shotgun (WGS) entry which is preliminary data.</text>
</comment>
<dbReference type="InterPro" id="IPR006680">
    <property type="entry name" value="Amidohydro-rel"/>
</dbReference>
<evidence type="ECO:0000313" key="3">
    <source>
        <dbReference type="EMBL" id="MDK3074644.1"/>
    </source>
</evidence>
<evidence type="ECO:0000256" key="1">
    <source>
        <dbReference type="ARBA" id="ARBA00038310"/>
    </source>
</evidence>
<dbReference type="PANTHER" id="PTHR43569">
    <property type="entry name" value="AMIDOHYDROLASE"/>
    <property type="match status" value="1"/>
</dbReference>
<accession>A0ABT7FHM5</accession>
<dbReference type="PANTHER" id="PTHR43569:SF1">
    <property type="entry name" value="BLL3371 PROTEIN"/>
    <property type="match status" value="1"/>
</dbReference>
<dbReference type="Pfam" id="PF04909">
    <property type="entry name" value="Amidohydro_2"/>
    <property type="match status" value="1"/>
</dbReference>
<comment type="similarity">
    <text evidence="1">Belongs to the metallo-dependent hydrolases superfamily.</text>
</comment>
<dbReference type="InterPro" id="IPR032466">
    <property type="entry name" value="Metal_Hydrolase"/>
</dbReference>
<reference evidence="3 4" key="1">
    <citation type="submission" date="2023-05" db="EMBL/GenBank/DDBJ databases">
        <title>Sedimentitalea sp. nov. JM2-8.</title>
        <authorList>
            <person name="Huang J."/>
        </authorList>
    </citation>
    <scope>NUCLEOTIDE SEQUENCE [LARGE SCALE GENOMIC DNA]</scope>
    <source>
        <strain evidence="3 4">JM2-8</strain>
    </source>
</reference>
<name>A0ABT7FHM5_9RHOB</name>